<dbReference type="EMBL" id="CP065748">
    <property type="protein sequence ID" value="QPS80905.1"/>
    <property type="molecule type" value="Genomic_DNA"/>
</dbReference>
<reference evidence="1 2" key="1">
    <citation type="submission" date="2020-12" db="EMBL/GenBank/DDBJ databases">
        <title>FDA dAtabase for Regulatory Grade micrObial Sequences (FDA-ARGOS): Supporting development and validation of Infectious Disease Dx tests.</title>
        <authorList>
            <person name="Sproer C."/>
            <person name="Gronow S."/>
            <person name="Severitt S."/>
            <person name="Schroder I."/>
            <person name="Tallon L."/>
            <person name="Sadzewicz L."/>
            <person name="Zhao X."/>
            <person name="Boylan J."/>
            <person name="Ott S."/>
            <person name="Bowen H."/>
            <person name="Vavikolanu K."/>
            <person name="Mehta A."/>
            <person name="Aluvathingal J."/>
            <person name="Nadendla S."/>
            <person name="Lowell S."/>
            <person name="Myers T."/>
            <person name="Yan Y."/>
            <person name="Sichtig H."/>
        </authorList>
    </citation>
    <scope>NUCLEOTIDE SEQUENCE [LARGE SCALE GENOMIC DNA]</scope>
    <source>
        <strain evidence="1 2">FDAARGOS_890</strain>
    </source>
</reference>
<sequence length="134" mass="14387">MNYFAVCDNISAILAARVTALRAVTAEQAATHKSAPSGATAVVCFAGEQVIEVISEDAYSAEQTYAVVLMCRGATASGRDDGALVYGIIRALSGSRPLPEERGFLAYSGCDSDFEDNARYYTLTFKIKRMQTIL</sequence>
<gene>
    <name evidence="1" type="ORF">I6G47_28690</name>
</gene>
<proteinExistence type="predicted"/>
<dbReference type="AlphaFoldDB" id="A0A7T2YSR2"/>
<dbReference type="RefSeq" id="WP_016451061.1">
    <property type="nucleotide sequence ID" value="NZ_CP065748.1"/>
</dbReference>
<evidence type="ECO:0000313" key="1">
    <source>
        <dbReference type="EMBL" id="QPS80905.1"/>
    </source>
</evidence>
<evidence type="ECO:0008006" key="3">
    <source>
        <dbReference type="Google" id="ProtNLM"/>
    </source>
</evidence>
<accession>A0A7T2YSR2</accession>
<evidence type="ECO:0000313" key="2">
    <source>
        <dbReference type="Proteomes" id="UP000595064"/>
    </source>
</evidence>
<dbReference type="Proteomes" id="UP000595064">
    <property type="component" value="Chromosome"/>
</dbReference>
<protein>
    <recommendedName>
        <fullName evidence="3">DUF3168 domain-containing protein</fullName>
    </recommendedName>
</protein>
<dbReference type="KEGG" id="dla:I6G47_28690"/>
<name>A0A7T2YSR2_9BURK</name>
<keyword evidence="2" id="KW-1185">Reference proteome</keyword>
<organism evidence="1 2">
    <name type="scientific">Delftia lacustris</name>
    <dbReference type="NCBI Taxonomy" id="558537"/>
    <lineage>
        <taxon>Bacteria</taxon>
        <taxon>Pseudomonadati</taxon>
        <taxon>Pseudomonadota</taxon>
        <taxon>Betaproteobacteria</taxon>
        <taxon>Burkholderiales</taxon>
        <taxon>Comamonadaceae</taxon>
        <taxon>Delftia</taxon>
    </lineage>
</organism>